<feature type="transmembrane region" description="Helical" evidence="1">
    <location>
        <begin position="110"/>
        <end position="129"/>
    </location>
</feature>
<dbReference type="AlphaFoldDB" id="A0A517ZN17"/>
<name>A0A517ZN17_9PLAN</name>
<keyword evidence="1" id="KW-0472">Membrane</keyword>
<keyword evidence="3" id="KW-1185">Reference proteome</keyword>
<organism evidence="2 3">
    <name type="scientific">Symmachiella dynata</name>
    <dbReference type="NCBI Taxonomy" id="2527995"/>
    <lineage>
        <taxon>Bacteria</taxon>
        <taxon>Pseudomonadati</taxon>
        <taxon>Planctomycetota</taxon>
        <taxon>Planctomycetia</taxon>
        <taxon>Planctomycetales</taxon>
        <taxon>Planctomycetaceae</taxon>
        <taxon>Symmachiella</taxon>
    </lineage>
</organism>
<keyword evidence="1" id="KW-0812">Transmembrane</keyword>
<sequence>MGAFIGQLIDGRERWLTWKSAVAGTFWCGLNLMALTIFARWLAGAFSAAPPTAVVCATAVLLTAVGLGSNALFHQLDFRGEHWLWGALPAFLTLFPLMVLLIVIPDSAASAWWFSATVVCVSVVAVFALETTFRHRQQNTREVAIPKTLDAKTEPVAVDNVAESDIDTQLEARLAGTIPTAGPIETENEDMPWHAPEVSQWMTRSDADDGSVTVEGVTVAKFAAGQNRANVHLTFCPPLPVAPQIECETVNGEEVRIKVAAVFPHGARIELTRPMHDNQDAPIAIGYFAHTEQNQSIEAAA</sequence>
<feature type="transmembrane region" description="Helical" evidence="1">
    <location>
        <begin position="21"/>
        <end position="43"/>
    </location>
</feature>
<feature type="transmembrane region" description="Helical" evidence="1">
    <location>
        <begin position="84"/>
        <end position="104"/>
    </location>
</feature>
<dbReference type="KEGG" id="sdyn:Mal52_23330"/>
<evidence type="ECO:0000313" key="2">
    <source>
        <dbReference type="EMBL" id="QDU43856.1"/>
    </source>
</evidence>
<dbReference type="RefSeq" id="WP_145376142.1">
    <property type="nucleotide sequence ID" value="NZ_CP036276.1"/>
</dbReference>
<dbReference type="EMBL" id="CP036276">
    <property type="protein sequence ID" value="QDU43856.1"/>
    <property type="molecule type" value="Genomic_DNA"/>
</dbReference>
<keyword evidence="1" id="KW-1133">Transmembrane helix</keyword>
<protein>
    <submittedName>
        <fullName evidence="2">Uncharacterized protein</fullName>
    </submittedName>
</protein>
<dbReference type="Proteomes" id="UP000319383">
    <property type="component" value="Chromosome"/>
</dbReference>
<gene>
    <name evidence="2" type="ORF">Mal52_23330</name>
</gene>
<evidence type="ECO:0000256" key="1">
    <source>
        <dbReference type="SAM" id="Phobius"/>
    </source>
</evidence>
<accession>A0A517ZN17</accession>
<evidence type="ECO:0000313" key="3">
    <source>
        <dbReference type="Proteomes" id="UP000319383"/>
    </source>
</evidence>
<proteinExistence type="predicted"/>
<feature type="transmembrane region" description="Helical" evidence="1">
    <location>
        <begin position="49"/>
        <end position="72"/>
    </location>
</feature>
<reference evidence="2 3" key="1">
    <citation type="submission" date="2019-02" db="EMBL/GenBank/DDBJ databases">
        <title>Deep-cultivation of Planctomycetes and their phenomic and genomic characterization uncovers novel biology.</title>
        <authorList>
            <person name="Wiegand S."/>
            <person name="Jogler M."/>
            <person name="Boedeker C."/>
            <person name="Pinto D."/>
            <person name="Vollmers J."/>
            <person name="Rivas-Marin E."/>
            <person name="Kohn T."/>
            <person name="Peeters S.H."/>
            <person name="Heuer A."/>
            <person name="Rast P."/>
            <person name="Oberbeckmann S."/>
            <person name="Bunk B."/>
            <person name="Jeske O."/>
            <person name="Meyerdierks A."/>
            <person name="Storesund J.E."/>
            <person name="Kallscheuer N."/>
            <person name="Luecker S."/>
            <person name="Lage O.M."/>
            <person name="Pohl T."/>
            <person name="Merkel B.J."/>
            <person name="Hornburger P."/>
            <person name="Mueller R.-W."/>
            <person name="Bruemmer F."/>
            <person name="Labrenz M."/>
            <person name="Spormann A.M."/>
            <person name="Op den Camp H."/>
            <person name="Overmann J."/>
            <person name="Amann R."/>
            <person name="Jetten M.S.M."/>
            <person name="Mascher T."/>
            <person name="Medema M.H."/>
            <person name="Devos D.P."/>
            <person name="Kaster A.-K."/>
            <person name="Ovreas L."/>
            <person name="Rohde M."/>
            <person name="Galperin M.Y."/>
            <person name="Jogler C."/>
        </authorList>
    </citation>
    <scope>NUCLEOTIDE SEQUENCE [LARGE SCALE GENOMIC DNA]</scope>
    <source>
        <strain evidence="2 3">Mal52</strain>
    </source>
</reference>